<proteinExistence type="predicted"/>
<dbReference type="EMBL" id="CADCXW020000021">
    <property type="protein sequence ID" value="CAD1557892.1"/>
    <property type="molecule type" value="Genomic_DNA"/>
</dbReference>
<dbReference type="InterPro" id="IPR029063">
    <property type="entry name" value="SAM-dependent_MTases_sf"/>
</dbReference>
<organism evidence="1">
    <name type="scientific">Bracon brevicornis</name>
    <dbReference type="NCBI Taxonomy" id="1563983"/>
    <lineage>
        <taxon>Eukaryota</taxon>
        <taxon>Metazoa</taxon>
        <taxon>Ecdysozoa</taxon>
        <taxon>Arthropoda</taxon>
        <taxon>Hexapoda</taxon>
        <taxon>Insecta</taxon>
        <taxon>Pterygota</taxon>
        <taxon>Neoptera</taxon>
        <taxon>Endopterygota</taxon>
        <taxon>Hymenoptera</taxon>
        <taxon>Apocrita</taxon>
        <taxon>Ichneumonoidea</taxon>
        <taxon>Braconidae</taxon>
        <taxon>Braconinae</taxon>
        <taxon>Bracon</taxon>
    </lineage>
</organism>
<reference evidence="1" key="1">
    <citation type="submission" date="2020-07" db="EMBL/GenBank/DDBJ databases">
        <authorList>
            <person name="Ferguson B K."/>
        </authorList>
    </citation>
    <scope>NUCLEOTIDE SEQUENCE</scope>
    <source>
        <strain evidence="1">L06</strain>
    </source>
</reference>
<dbReference type="AlphaFoldDB" id="A0A6V7K276"/>
<gene>
    <name evidence="1" type="ORF">BBRV_LOCUS66993</name>
</gene>
<sequence length="54" mass="6194">MEEVEQKFQRELKKDCTIVACRFPLPSIAPIKTIGEGVDTVWIYKTPLSKNKTI</sequence>
<protein>
    <submittedName>
        <fullName evidence="1">Uncharacterized protein</fullName>
    </submittedName>
</protein>
<dbReference type="Gene3D" id="3.40.50.150">
    <property type="entry name" value="Vaccinia Virus protein VP39"/>
    <property type="match status" value="1"/>
</dbReference>
<name>A0A6V7K276_9HYME</name>
<accession>A0A6V7K276</accession>
<evidence type="ECO:0000313" key="1">
    <source>
        <dbReference type="EMBL" id="CAD1557892.1"/>
    </source>
</evidence>